<accession>A0A7J2TIT0</accession>
<dbReference type="Gene3D" id="3.40.50.920">
    <property type="match status" value="1"/>
</dbReference>
<dbReference type="SUPFAM" id="SSF52922">
    <property type="entry name" value="TK C-terminal domain-like"/>
    <property type="match status" value="1"/>
</dbReference>
<evidence type="ECO:0000259" key="3">
    <source>
        <dbReference type="Pfam" id="PF01855"/>
    </source>
</evidence>
<dbReference type="EMBL" id="DSLA01000078">
    <property type="protein sequence ID" value="HEH35493.1"/>
    <property type="molecule type" value="Genomic_DNA"/>
</dbReference>
<organism evidence="4">
    <name type="scientific">Archaeoglobus fulgidus</name>
    <dbReference type="NCBI Taxonomy" id="2234"/>
    <lineage>
        <taxon>Archaea</taxon>
        <taxon>Methanobacteriati</taxon>
        <taxon>Methanobacteriota</taxon>
        <taxon>Archaeoglobi</taxon>
        <taxon>Archaeoglobales</taxon>
        <taxon>Archaeoglobaceae</taxon>
        <taxon>Archaeoglobus</taxon>
    </lineage>
</organism>
<dbReference type="InterPro" id="IPR009014">
    <property type="entry name" value="Transketo_C/PFOR_II"/>
</dbReference>
<dbReference type="Gene3D" id="3.40.50.970">
    <property type="match status" value="1"/>
</dbReference>
<evidence type="ECO:0000256" key="1">
    <source>
        <dbReference type="ARBA" id="ARBA00023002"/>
    </source>
</evidence>
<feature type="domain" description="Pyruvate flavodoxin/ferredoxin oxidoreductase pyrimidine binding" evidence="3">
    <location>
        <begin position="253"/>
        <end position="476"/>
    </location>
</feature>
<proteinExistence type="predicted"/>
<keyword evidence="1" id="KW-0560">Oxidoreductase</keyword>
<dbReference type="SUPFAM" id="SSF52518">
    <property type="entry name" value="Thiamin diphosphate-binding fold (THDP-binding)"/>
    <property type="match status" value="1"/>
</dbReference>
<feature type="domain" description="Pyruvate/ketoisovalerate oxidoreductase catalytic" evidence="2">
    <location>
        <begin position="33"/>
        <end position="221"/>
    </location>
</feature>
<dbReference type="GO" id="GO:0006979">
    <property type="term" value="P:response to oxidative stress"/>
    <property type="evidence" value="ECO:0007669"/>
    <property type="project" value="TreeGrafter"/>
</dbReference>
<evidence type="ECO:0000259" key="2">
    <source>
        <dbReference type="Pfam" id="PF01558"/>
    </source>
</evidence>
<dbReference type="GO" id="GO:0044272">
    <property type="term" value="P:sulfur compound biosynthetic process"/>
    <property type="evidence" value="ECO:0007669"/>
    <property type="project" value="UniProtKB-ARBA"/>
</dbReference>
<dbReference type="SUPFAM" id="SSF53323">
    <property type="entry name" value="Pyruvate-ferredoxin oxidoreductase, PFOR, domain III"/>
    <property type="match status" value="1"/>
</dbReference>
<dbReference type="Pfam" id="PF01855">
    <property type="entry name" value="POR_N"/>
    <property type="match status" value="1"/>
</dbReference>
<dbReference type="AlphaFoldDB" id="A0A7J2TIT0"/>
<reference evidence="4" key="1">
    <citation type="journal article" date="2020" name="mSystems">
        <title>Genome- and Community-Level Interaction Insights into Carbon Utilization and Element Cycling Functions of Hydrothermarchaeota in Hydrothermal Sediment.</title>
        <authorList>
            <person name="Zhou Z."/>
            <person name="Liu Y."/>
            <person name="Xu W."/>
            <person name="Pan J."/>
            <person name="Luo Z.H."/>
            <person name="Li M."/>
        </authorList>
    </citation>
    <scope>NUCLEOTIDE SEQUENCE [LARGE SCALE GENOMIC DNA]</scope>
    <source>
        <strain evidence="4">SpSt-26</strain>
    </source>
</reference>
<dbReference type="InterPro" id="IPR050722">
    <property type="entry name" value="Pyruvate:ferred/Flavod_OxRd"/>
</dbReference>
<dbReference type="CDD" id="cd07034">
    <property type="entry name" value="TPP_PYR_PFOR_IOR-alpha_like"/>
    <property type="match status" value="1"/>
</dbReference>
<dbReference type="PANTHER" id="PTHR32154:SF16">
    <property type="entry name" value="PYRUVATE FLAVODOXIN_FERREDOXIN OXIDOREDUCTASE DOMAIN PROTEIN"/>
    <property type="match status" value="1"/>
</dbReference>
<dbReference type="GO" id="GO:0006082">
    <property type="term" value="P:organic acid metabolic process"/>
    <property type="evidence" value="ECO:0007669"/>
    <property type="project" value="UniProtKB-ARBA"/>
</dbReference>
<evidence type="ECO:0000313" key="4">
    <source>
        <dbReference type="EMBL" id="HEH35493.1"/>
    </source>
</evidence>
<dbReference type="PANTHER" id="PTHR32154">
    <property type="entry name" value="PYRUVATE-FLAVODOXIN OXIDOREDUCTASE-RELATED"/>
    <property type="match status" value="1"/>
</dbReference>
<dbReference type="InterPro" id="IPR002880">
    <property type="entry name" value="Pyrv_Fd/Flavodoxin_OxRdtase_N"/>
</dbReference>
<dbReference type="GO" id="GO:0016903">
    <property type="term" value="F:oxidoreductase activity, acting on the aldehyde or oxo group of donors"/>
    <property type="evidence" value="ECO:0007669"/>
    <property type="project" value="InterPro"/>
</dbReference>
<name>A0A7J2TIT0_ARCFL</name>
<comment type="caution">
    <text evidence="4">The sequence shown here is derived from an EMBL/GenBank/DDBJ whole genome shotgun (WGS) entry which is preliminary data.</text>
</comment>
<gene>
    <name evidence="4" type="ORF">ENP88_04970</name>
</gene>
<sequence length="608" mass="67159">MGTGYSSKFSWTAITGKRYMKVDLSFVIGGFQGGGIESAGQIAVKAFAIKGHRVFGSREYHSNIIGAHSYYHIRVGGKALRMPLDALIALDAESIFTHFKNLRNGAILVCDQKSLEKKASEIPSMSRALRERIERRYGSQKLGKILENLEIRLIALPMAELLRKLSEEVKKPMSSVSRTLNVMATSAGLYALGLDVLTIGRAIERHFPNPELNLIAMEMAIEEVRDLERNEIPDGKKGEKIVLTGNEAVAIAKLYSGIEFLSFYPITPATDEALFIEENRGRTIIVQAEDEISALGMALGASIAGLRATVTTSGPGFSLMNEMISFAVQAEIPVVITLWMRASPSTGIATRTGQQDLLHAIFSGHGDTFKIVIASGDHEEAVEDVQLSFKLAEDFQMPVIHLLDKFIASSLTTVENKFQLLPKRKFEAYEGYLRYKLTEEGISPFVPVGMATMIVSSLEHDEYGFASEDPVNREEMMLKRIRKFKKLAEKVSGNSYSVYGDKNAELTIFSFGSTKSAILEAIEESEFSAKFVQLRILSPFPDISEEISGKVLCIESNAGQLSFLLERYCNVDSIAMKLNSRPVYVDEVIRAIEEAMNGKKEVILSEGA</sequence>
<dbReference type="InterPro" id="IPR019752">
    <property type="entry name" value="Pyrv/ketoisovalerate_OxRed_cat"/>
</dbReference>
<protein>
    <submittedName>
        <fullName evidence="4">2-oxoacid:acceptor oxidoreductase subunit alpha</fullName>
    </submittedName>
</protein>
<dbReference type="Pfam" id="PF01558">
    <property type="entry name" value="POR"/>
    <property type="match status" value="1"/>
</dbReference>
<dbReference type="Gene3D" id="3.40.920.10">
    <property type="entry name" value="Pyruvate-ferredoxin oxidoreductase, PFOR, domain III"/>
    <property type="match status" value="1"/>
</dbReference>
<dbReference type="InterPro" id="IPR029061">
    <property type="entry name" value="THDP-binding"/>
</dbReference>
<dbReference type="InterPro" id="IPR002869">
    <property type="entry name" value="Pyrv_flavodox_OxRed_cen"/>
</dbReference>